<dbReference type="GO" id="GO:0045740">
    <property type="term" value="P:positive regulation of DNA replication"/>
    <property type="evidence" value="ECO:0007669"/>
    <property type="project" value="TreeGrafter"/>
</dbReference>
<dbReference type="Pfam" id="PF00628">
    <property type="entry name" value="PHD"/>
    <property type="match status" value="1"/>
</dbReference>
<feature type="compositionally biased region" description="Basic and acidic residues" evidence="5">
    <location>
        <begin position="274"/>
        <end position="284"/>
    </location>
</feature>
<evidence type="ECO:0000256" key="5">
    <source>
        <dbReference type="SAM" id="MobiDB-lite"/>
    </source>
</evidence>
<reference evidence="8" key="1">
    <citation type="submission" date="2017-01" db="EMBL/GenBank/DDBJ databases">
        <title>Comparative genomics of anhydrobiosis in the tardigrade Hypsibius dujardini.</title>
        <authorList>
            <person name="Yoshida Y."/>
            <person name="Koutsovoulos G."/>
            <person name="Laetsch D."/>
            <person name="Stevens L."/>
            <person name="Kumar S."/>
            <person name="Horikawa D."/>
            <person name="Ishino K."/>
            <person name="Komine S."/>
            <person name="Tomita M."/>
            <person name="Blaxter M."/>
            <person name="Arakawa K."/>
        </authorList>
    </citation>
    <scope>NUCLEOTIDE SEQUENCE [LARGE SCALE GENOMIC DNA]</scope>
    <source>
        <strain evidence="8">Z151</strain>
    </source>
</reference>
<dbReference type="InterPro" id="IPR001965">
    <property type="entry name" value="Znf_PHD"/>
</dbReference>
<proteinExistence type="predicted"/>
<dbReference type="GO" id="GO:0006355">
    <property type="term" value="P:regulation of DNA-templated transcription"/>
    <property type="evidence" value="ECO:0007669"/>
    <property type="project" value="TreeGrafter"/>
</dbReference>
<dbReference type="SUPFAM" id="SSF57903">
    <property type="entry name" value="FYVE/PHD zinc finger"/>
    <property type="match status" value="1"/>
</dbReference>
<protein>
    <submittedName>
        <fullName evidence="7">Tyrosine-protein kinase BAZ1B</fullName>
    </submittedName>
</protein>
<feature type="compositionally biased region" description="Basic and acidic residues" evidence="5">
    <location>
        <begin position="328"/>
        <end position="344"/>
    </location>
</feature>
<sequence length="1296" mass="143974">MMVSKKKNLPKIADPATELFPSPSTGEYFDTFDALFEHLVLEKLPTPQSHKAKERFFTTEPVRWHDRSLPRIELQDYTTRLDFHLELAVLFLIPITPMRSLHVLVDTLYGYFSSRFIKGESLLLSTAEHDVSVRVSGVAVDDSVDMDAHPTELLDGTSLSPCRFLYDVMVFSADGSTTSTETVRCSQLRRPAQTFTRALLRASILQHCRCREPRKSDSIWSLKKKTLDYYNLNQLGWLELFAGAEPRFRVPSKASKNFPRKAGRRENASSSTMGRDRAEKERKGKPLWVPSRKSLHTESTPSGKKRKLVDAHSSKAKKHKSSGHSPGKAREKTALTSAERAERKKLKQQEYKKRWREKLKREREKLSSVWRTQIFTVGEDLECATLTPLPVVPGSLQTLIPERFIADALFVLEFIRVFGPGLDRACEYADIADWDLDHLYRALASSAVEGEYTRLLGFACKSIMGTVPRYSAEAEPSSRSYSNGWQQQGADVPAATLLRTGIAFHQLPLTGAAISEVVRLCLLVSCVPSRSSESKFDNATLRLLKSSEGAALYRQLLSESVFALPFGQRLRLLARLFQVVIESDTVREMLDEASARVDEDEKALKSLRSLGDEVSKLKGKIVVSKERQPDTVAEKGDRFRVLLDGYSRKRNSLRSDKERSARELAEDIRVLNKGRKHRKLTDIDVIALTSAMEDHHGKFVRQLNAERAALDCQIQTNQQSFRSEPIGMDRHSFKYWNIPCLPGLVIECTPASSRDVCTAGCLCEVVKPDADASASSWWSVGSEHDAGLLVKNMLINGERETVLKRRLDHQLPLMKDRFGLRQAEGVMVVAPADRSVPDVPSAEQFDAILGEKLEAALVTLNSSLLSYRMGGIPEQDQEAWLSGEPAVAEATPATAGCSMSDAPSPEISAPPSTTISPEGKASITAAPTHAVTASIPPDAMEVTEAATMEPIQLTDGTKPAETDPVDNKANRDEEEDASSDDDDSEMNDEDGASTKGSVKKSGEIVQPTLAPILKSPVVRKFVNGIIRLVDTVRPRYLTAPLVTVNVDYARDLTRLAAWRNSVMDCHSLSQLHIHLSVFEKCVNWERSTNSAVCKACRKRGDFSSIAACDRCDKRFHLDCLIPPLEVLPDEGWICPICQPPQRNTRRARQGVTSYNEDSAPPTSSAGEPTENGPTKSSKSSSRSARAAQRLQNDGVYEEYTADEEEENNSDVRRSGRGRRVDYKGLVEGTSQDGEDPVQNSMGEEEEEDDDAVYEKEMNGEDFETVSSAGSDGSEYDPDEAANPKWGTSHKRAKRSA</sequence>
<evidence type="ECO:0000256" key="4">
    <source>
        <dbReference type="PROSITE-ProRule" id="PRU00146"/>
    </source>
</evidence>
<dbReference type="GO" id="GO:0003677">
    <property type="term" value="F:DNA binding"/>
    <property type="evidence" value="ECO:0007669"/>
    <property type="project" value="TreeGrafter"/>
</dbReference>
<feature type="region of interest" description="Disordered" evidence="5">
    <location>
        <begin position="1145"/>
        <end position="1296"/>
    </location>
</feature>
<feature type="compositionally biased region" description="Low complexity" evidence="5">
    <location>
        <begin position="1175"/>
        <end position="1187"/>
    </location>
</feature>
<comment type="caution">
    <text evidence="7">The sequence shown here is derived from an EMBL/GenBank/DDBJ whole genome shotgun (WGS) entry which is preliminary data.</text>
</comment>
<evidence type="ECO:0000313" key="7">
    <source>
        <dbReference type="EMBL" id="OQV14126.1"/>
    </source>
</evidence>
<feature type="compositionally biased region" description="Acidic residues" evidence="5">
    <location>
        <begin position="1242"/>
        <end position="1251"/>
    </location>
</feature>
<gene>
    <name evidence="7" type="ORF">BV898_11700</name>
</gene>
<feature type="region of interest" description="Disordered" evidence="5">
    <location>
        <begin position="893"/>
        <end position="919"/>
    </location>
</feature>
<dbReference type="GO" id="GO:0008623">
    <property type="term" value="C:CHRAC"/>
    <property type="evidence" value="ECO:0007669"/>
    <property type="project" value="TreeGrafter"/>
</dbReference>
<feature type="compositionally biased region" description="Basic and acidic residues" evidence="5">
    <location>
        <begin position="1209"/>
        <end position="1224"/>
    </location>
</feature>
<dbReference type="Proteomes" id="UP000192578">
    <property type="component" value="Unassembled WGS sequence"/>
</dbReference>
<dbReference type="InterPro" id="IPR019787">
    <property type="entry name" value="Znf_PHD-finger"/>
</dbReference>
<evidence type="ECO:0000256" key="1">
    <source>
        <dbReference type="ARBA" id="ARBA00022723"/>
    </source>
</evidence>
<feature type="domain" description="PHD-type" evidence="6">
    <location>
        <begin position="1090"/>
        <end position="1140"/>
    </location>
</feature>
<name>A0A1W0WG00_HYPEX</name>
<dbReference type="EMBL" id="MTYJ01000110">
    <property type="protein sequence ID" value="OQV14126.1"/>
    <property type="molecule type" value="Genomic_DNA"/>
</dbReference>
<evidence type="ECO:0000256" key="3">
    <source>
        <dbReference type="ARBA" id="ARBA00022833"/>
    </source>
</evidence>
<dbReference type="InterPro" id="IPR011011">
    <property type="entry name" value="Znf_FYVE_PHD"/>
</dbReference>
<keyword evidence="8" id="KW-1185">Reference proteome</keyword>
<dbReference type="GO" id="GO:0000228">
    <property type="term" value="C:nuclear chromosome"/>
    <property type="evidence" value="ECO:0007669"/>
    <property type="project" value="TreeGrafter"/>
</dbReference>
<organism evidence="7 8">
    <name type="scientific">Hypsibius exemplaris</name>
    <name type="common">Freshwater tardigrade</name>
    <dbReference type="NCBI Taxonomy" id="2072580"/>
    <lineage>
        <taxon>Eukaryota</taxon>
        <taxon>Metazoa</taxon>
        <taxon>Ecdysozoa</taxon>
        <taxon>Tardigrada</taxon>
        <taxon>Eutardigrada</taxon>
        <taxon>Parachela</taxon>
        <taxon>Hypsibioidea</taxon>
        <taxon>Hypsibiidae</taxon>
        <taxon>Hypsibius</taxon>
    </lineage>
</organism>
<feature type="region of interest" description="Disordered" evidence="5">
    <location>
        <begin position="948"/>
        <end position="1001"/>
    </location>
</feature>
<evidence type="ECO:0000256" key="2">
    <source>
        <dbReference type="ARBA" id="ARBA00022771"/>
    </source>
</evidence>
<feature type="region of interest" description="Disordered" evidence="5">
    <location>
        <begin position="252"/>
        <end position="344"/>
    </location>
</feature>
<dbReference type="GO" id="GO:0006338">
    <property type="term" value="P:chromatin remodeling"/>
    <property type="evidence" value="ECO:0007669"/>
    <property type="project" value="InterPro"/>
</dbReference>
<dbReference type="PANTHER" id="PTHR46510">
    <property type="entry name" value="BROMODOMAIN ADJACENT TO ZINC FINGER DOMAIN PROTEIN 1A"/>
    <property type="match status" value="1"/>
</dbReference>
<feature type="compositionally biased region" description="Acidic residues" evidence="5">
    <location>
        <begin position="972"/>
        <end position="991"/>
    </location>
</feature>
<feature type="compositionally biased region" description="Polar residues" evidence="5">
    <location>
        <begin position="1150"/>
        <end position="1174"/>
    </location>
</feature>
<dbReference type="PROSITE" id="PS50016">
    <property type="entry name" value="ZF_PHD_2"/>
    <property type="match status" value="1"/>
</dbReference>
<feature type="compositionally biased region" description="Basic and acidic residues" evidence="5">
    <location>
        <begin position="958"/>
        <end position="971"/>
    </location>
</feature>
<feature type="compositionally biased region" description="Basic residues" evidence="5">
    <location>
        <begin position="1287"/>
        <end position="1296"/>
    </location>
</feature>
<accession>A0A1W0WG00</accession>
<dbReference type="GO" id="GO:0016301">
    <property type="term" value="F:kinase activity"/>
    <property type="evidence" value="ECO:0007669"/>
    <property type="project" value="UniProtKB-KW"/>
</dbReference>
<keyword evidence="7" id="KW-0418">Kinase</keyword>
<evidence type="ECO:0000313" key="8">
    <source>
        <dbReference type="Proteomes" id="UP000192578"/>
    </source>
</evidence>
<dbReference type="SMART" id="SM00249">
    <property type="entry name" value="PHD"/>
    <property type="match status" value="1"/>
</dbReference>
<keyword evidence="1" id="KW-0479">Metal-binding</keyword>
<dbReference type="OrthoDB" id="787137at2759"/>
<keyword evidence="7" id="KW-0808">Transferase</keyword>
<evidence type="ECO:0000259" key="6">
    <source>
        <dbReference type="PROSITE" id="PS50016"/>
    </source>
</evidence>
<dbReference type="Gene3D" id="3.30.40.10">
    <property type="entry name" value="Zinc/RING finger domain, C3HC4 (zinc finger)"/>
    <property type="match status" value="1"/>
</dbReference>
<dbReference type="InterPro" id="IPR013083">
    <property type="entry name" value="Znf_RING/FYVE/PHD"/>
</dbReference>
<feature type="compositionally biased region" description="Acidic residues" evidence="5">
    <location>
        <begin position="1195"/>
        <end position="1208"/>
    </location>
</feature>
<dbReference type="GO" id="GO:0031445">
    <property type="term" value="P:regulation of heterochromatin formation"/>
    <property type="evidence" value="ECO:0007669"/>
    <property type="project" value="TreeGrafter"/>
</dbReference>
<dbReference type="PANTHER" id="PTHR46510:SF1">
    <property type="entry name" value="BROMODOMAIN ADJACENT TO ZINC FINGER DOMAIN PROTEIN 1A"/>
    <property type="match status" value="1"/>
</dbReference>
<dbReference type="GO" id="GO:0008270">
    <property type="term" value="F:zinc ion binding"/>
    <property type="evidence" value="ECO:0007669"/>
    <property type="project" value="UniProtKB-KW"/>
</dbReference>
<dbReference type="InterPro" id="IPR047171">
    <property type="entry name" value="BAZ1A"/>
</dbReference>
<keyword evidence="3" id="KW-0862">Zinc</keyword>
<keyword evidence="2 4" id="KW-0863">Zinc-finger</keyword>